<comment type="caution">
    <text evidence="3">The sequence shown here is derived from an EMBL/GenBank/DDBJ whole genome shotgun (WGS) entry which is preliminary data.</text>
</comment>
<evidence type="ECO:0000256" key="2">
    <source>
        <dbReference type="SAM" id="SignalP"/>
    </source>
</evidence>
<evidence type="ECO:0008006" key="5">
    <source>
        <dbReference type="Google" id="ProtNLM"/>
    </source>
</evidence>
<dbReference type="Proteomes" id="UP000474777">
    <property type="component" value="Unassembled WGS sequence"/>
</dbReference>
<proteinExistence type="predicted"/>
<organism evidence="3 4">
    <name type="scientific">Pontibacter burrus</name>
    <dbReference type="NCBI Taxonomy" id="2704466"/>
    <lineage>
        <taxon>Bacteria</taxon>
        <taxon>Pseudomonadati</taxon>
        <taxon>Bacteroidota</taxon>
        <taxon>Cytophagia</taxon>
        <taxon>Cytophagales</taxon>
        <taxon>Hymenobacteraceae</taxon>
        <taxon>Pontibacter</taxon>
    </lineage>
</organism>
<feature type="signal peptide" evidence="2">
    <location>
        <begin position="1"/>
        <end position="22"/>
    </location>
</feature>
<name>A0A6B3LN96_9BACT</name>
<protein>
    <recommendedName>
        <fullName evidence="5">DUF3347 domain-containing protein</fullName>
    </recommendedName>
</protein>
<accession>A0A6B3LN96</accession>
<keyword evidence="4" id="KW-1185">Reference proteome</keyword>
<feature type="compositionally biased region" description="Acidic residues" evidence="1">
    <location>
        <begin position="152"/>
        <end position="167"/>
    </location>
</feature>
<sequence length="167" mass="18776">MKKVFVAGLLLAGLGFSLPSFATVVTPVPQTIVAANENPVEAKYHKIMENYANGLKAAFAEKDDKKTIAMVNKLNDEMIAGMEKIKPELERWIKGMSEAEKEAFGKRAESKPYLKAIFTIMFDPEIGKRIEENPELKRVLEEGNQRMKNLGFDEEEDDSNYDDGDTN</sequence>
<feature type="chain" id="PRO_5025461982" description="DUF3347 domain-containing protein" evidence="2">
    <location>
        <begin position="23"/>
        <end position="167"/>
    </location>
</feature>
<dbReference type="EMBL" id="JAAGWD010000001">
    <property type="protein sequence ID" value="NEM96535.1"/>
    <property type="molecule type" value="Genomic_DNA"/>
</dbReference>
<evidence type="ECO:0000313" key="3">
    <source>
        <dbReference type="EMBL" id="NEM96535.1"/>
    </source>
</evidence>
<dbReference type="AlphaFoldDB" id="A0A6B3LN96"/>
<evidence type="ECO:0000313" key="4">
    <source>
        <dbReference type="Proteomes" id="UP000474777"/>
    </source>
</evidence>
<dbReference type="RefSeq" id="WP_163911904.1">
    <property type="nucleotide sequence ID" value="NZ_JAAGWD010000001.1"/>
</dbReference>
<keyword evidence="2" id="KW-0732">Signal</keyword>
<evidence type="ECO:0000256" key="1">
    <source>
        <dbReference type="SAM" id="MobiDB-lite"/>
    </source>
</evidence>
<reference evidence="3 4" key="1">
    <citation type="submission" date="2020-02" db="EMBL/GenBank/DDBJ databases">
        <authorList>
            <person name="Kim M.K."/>
        </authorList>
    </citation>
    <scope>NUCLEOTIDE SEQUENCE [LARGE SCALE GENOMIC DNA]</scope>
    <source>
        <strain evidence="3 4">BT327</strain>
    </source>
</reference>
<gene>
    <name evidence="3" type="ORF">GXP69_02400</name>
</gene>
<feature type="region of interest" description="Disordered" evidence="1">
    <location>
        <begin position="147"/>
        <end position="167"/>
    </location>
</feature>